<dbReference type="Proteomes" id="UP001152797">
    <property type="component" value="Unassembled WGS sequence"/>
</dbReference>
<name>A0A9P1BE27_9DINO</name>
<dbReference type="PANTHER" id="PTHR42879">
    <property type="entry name" value="3-OXOACYL-(ACYL-CARRIER-PROTEIN) REDUCTASE"/>
    <property type="match status" value="1"/>
</dbReference>
<dbReference type="InterPro" id="IPR057326">
    <property type="entry name" value="KR_dom"/>
</dbReference>
<dbReference type="GO" id="GO:0032787">
    <property type="term" value="P:monocarboxylic acid metabolic process"/>
    <property type="evidence" value="ECO:0007669"/>
    <property type="project" value="UniProtKB-ARBA"/>
</dbReference>
<dbReference type="PRINTS" id="PR00081">
    <property type="entry name" value="GDHRDH"/>
</dbReference>
<dbReference type="GO" id="GO:0004316">
    <property type="term" value="F:3-oxoacyl-[acyl-carrier-protein] reductase (NADPH) activity"/>
    <property type="evidence" value="ECO:0007669"/>
    <property type="project" value="UniProtKB-EC"/>
</dbReference>
<comment type="caution">
    <text evidence="6">The sequence shown here is derived from an EMBL/GenBank/DDBJ whole genome shotgun (WGS) entry which is preliminary data.</text>
</comment>
<dbReference type="InterPro" id="IPR020904">
    <property type="entry name" value="Sc_DH/Rdtase_CS"/>
</dbReference>
<dbReference type="PRINTS" id="PR00080">
    <property type="entry name" value="SDRFAMILY"/>
</dbReference>
<dbReference type="InterPro" id="IPR050259">
    <property type="entry name" value="SDR"/>
</dbReference>
<dbReference type="Pfam" id="PF13561">
    <property type="entry name" value="adh_short_C2"/>
    <property type="match status" value="1"/>
</dbReference>
<reference evidence="6" key="1">
    <citation type="submission" date="2022-10" db="EMBL/GenBank/DDBJ databases">
        <authorList>
            <person name="Chen Y."/>
            <person name="Dougan E. K."/>
            <person name="Chan C."/>
            <person name="Rhodes N."/>
            <person name="Thang M."/>
        </authorList>
    </citation>
    <scope>NUCLEOTIDE SEQUENCE</scope>
</reference>
<evidence type="ECO:0000259" key="5">
    <source>
        <dbReference type="SMART" id="SM00822"/>
    </source>
</evidence>
<dbReference type="EMBL" id="CAMXCT010000001">
    <property type="protein sequence ID" value="CAI3971459.1"/>
    <property type="molecule type" value="Genomic_DNA"/>
</dbReference>
<dbReference type="AlphaFoldDB" id="A0A9P1BE27"/>
<dbReference type="InterPro" id="IPR002347">
    <property type="entry name" value="SDR_fam"/>
</dbReference>
<dbReference type="PROSITE" id="PS00061">
    <property type="entry name" value="ADH_SHORT"/>
    <property type="match status" value="1"/>
</dbReference>
<feature type="domain" description="Ketoreductase" evidence="5">
    <location>
        <begin position="9"/>
        <end position="184"/>
    </location>
</feature>
<dbReference type="SMART" id="SM00822">
    <property type="entry name" value="PKS_KR"/>
    <property type="match status" value="1"/>
</dbReference>
<dbReference type="OrthoDB" id="1393670at2759"/>
<evidence type="ECO:0000256" key="4">
    <source>
        <dbReference type="ARBA" id="ARBA00048508"/>
    </source>
</evidence>
<comment type="catalytic activity">
    <reaction evidence="4">
        <text>a (3R)-hydroxyacyl-[ACP] + NADP(+) = a 3-oxoacyl-[ACP] + NADPH + H(+)</text>
        <dbReference type="Rhea" id="RHEA:17397"/>
        <dbReference type="Rhea" id="RHEA-COMP:9916"/>
        <dbReference type="Rhea" id="RHEA-COMP:9945"/>
        <dbReference type="ChEBI" id="CHEBI:15378"/>
        <dbReference type="ChEBI" id="CHEBI:57783"/>
        <dbReference type="ChEBI" id="CHEBI:58349"/>
        <dbReference type="ChEBI" id="CHEBI:78776"/>
        <dbReference type="ChEBI" id="CHEBI:78827"/>
        <dbReference type="EC" id="1.1.1.100"/>
    </reaction>
</comment>
<dbReference type="Gene3D" id="3.40.50.720">
    <property type="entry name" value="NAD(P)-binding Rossmann-like Domain"/>
    <property type="match status" value="1"/>
</dbReference>
<comment type="similarity">
    <text evidence="1">Belongs to the short-chain dehydrogenases/reductases (SDR) family.</text>
</comment>
<dbReference type="FunFam" id="3.40.50.720:FF:000173">
    <property type="entry name" value="3-oxoacyl-[acyl-carrier protein] reductase"/>
    <property type="match status" value="1"/>
</dbReference>
<proteinExistence type="inferred from homology"/>
<dbReference type="InterPro" id="IPR036291">
    <property type="entry name" value="NAD(P)-bd_dom_sf"/>
</dbReference>
<evidence type="ECO:0000313" key="8">
    <source>
        <dbReference type="Proteomes" id="UP001152797"/>
    </source>
</evidence>
<keyword evidence="8" id="KW-1185">Reference proteome</keyword>
<gene>
    <name evidence="6" type="ORF">C1SCF055_LOCUS49</name>
</gene>
<accession>A0A9P1BE27</accession>
<keyword evidence="3" id="KW-0560">Oxidoreductase</keyword>
<evidence type="ECO:0000256" key="2">
    <source>
        <dbReference type="ARBA" id="ARBA00012948"/>
    </source>
</evidence>
<dbReference type="EC" id="1.1.1.100" evidence="2"/>
<protein>
    <recommendedName>
        <fullName evidence="2">3-oxoacyl-[acyl-carrier-protein] reductase</fullName>
        <ecNumber evidence="2">1.1.1.100</ecNumber>
    </recommendedName>
</protein>
<evidence type="ECO:0000256" key="3">
    <source>
        <dbReference type="ARBA" id="ARBA00023002"/>
    </source>
</evidence>
<dbReference type="EMBL" id="CAMXCT020000001">
    <property type="protein sequence ID" value="CAL1124834.1"/>
    <property type="molecule type" value="Genomic_DNA"/>
</dbReference>
<sequence>MSEADFEGRTVLVTGGSRGIGRACCLRLGKAGARVAVNYHSRADDALETARQVEALGAEAMTVQANVADETSVADMVARVNERLGSIDMLVNNAGIFEYVDHEHATLEHWKRTIEVNLTGLYIVTWAVKPQMIEKKFGRIVNMSSISALRPRPYGIAYAASKAGMIAFTQSTADALVSHNIRVNAVAPGLIETEIIDDVDQPTIDRLIDQTPMKRIGTPDEIADVVHYLLSEASRFMTGQTLVASGGRVMLP</sequence>
<dbReference type="PANTHER" id="PTHR42879:SF2">
    <property type="entry name" value="3-OXOACYL-[ACYL-CARRIER-PROTEIN] REDUCTASE FABG"/>
    <property type="match status" value="1"/>
</dbReference>
<reference evidence="7" key="2">
    <citation type="submission" date="2024-04" db="EMBL/GenBank/DDBJ databases">
        <authorList>
            <person name="Chen Y."/>
            <person name="Shah S."/>
            <person name="Dougan E. K."/>
            <person name="Thang M."/>
            <person name="Chan C."/>
        </authorList>
    </citation>
    <scope>NUCLEOTIDE SEQUENCE [LARGE SCALE GENOMIC DNA]</scope>
</reference>
<dbReference type="SUPFAM" id="SSF51735">
    <property type="entry name" value="NAD(P)-binding Rossmann-fold domains"/>
    <property type="match status" value="1"/>
</dbReference>
<evidence type="ECO:0000256" key="1">
    <source>
        <dbReference type="ARBA" id="ARBA00006484"/>
    </source>
</evidence>
<dbReference type="NCBIfam" id="NF005559">
    <property type="entry name" value="PRK07231.1"/>
    <property type="match status" value="1"/>
</dbReference>
<dbReference type="EMBL" id="CAMXCT030000001">
    <property type="protein sequence ID" value="CAL4758771.1"/>
    <property type="molecule type" value="Genomic_DNA"/>
</dbReference>
<dbReference type="NCBIfam" id="NF009466">
    <property type="entry name" value="PRK12826.1-2"/>
    <property type="match status" value="1"/>
</dbReference>
<organism evidence="6">
    <name type="scientific">Cladocopium goreaui</name>
    <dbReference type="NCBI Taxonomy" id="2562237"/>
    <lineage>
        <taxon>Eukaryota</taxon>
        <taxon>Sar</taxon>
        <taxon>Alveolata</taxon>
        <taxon>Dinophyceae</taxon>
        <taxon>Suessiales</taxon>
        <taxon>Symbiodiniaceae</taxon>
        <taxon>Cladocopium</taxon>
    </lineage>
</organism>
<evidence type="ECO:0000313" key="7">
    <source>
        <dbReference type="EMBL" id="CAL1124834.1"/>
    </source>
</evidence>
<evidence type="ECO:0000313" key="6">
    <source>
        <dbReference type="EMBL" id="CAI3971459.1"/>
    </source>
</evidence>